<evidence type="ECO:0000313" key="2">
    <source>
        <dbReference type="EMBL" id="KKL71591.1"/>
    </source>
</evidence>
<evidence type="ECO:0000256" key="1">
    <source>
        <dbReference type="SAM" id="Phobius"/>
    </source>
</evidence>
<dbReference type="AlphaFoldDB" id="A0A0F9EZF3"/>
<protein>
    <submittedName>
        <fullName evidence="2">Uncharacterized protein</fullName>
    </submittedName>
</protein>
<feature type="non-terminal residue" evidence="2">
    <location>
        <position position="27"/>
    </location>
</feature>
<comment type="caution">
    <text evidence="2">The sequence shown here is derived from an EMBL/GenBank/DDBJ whole genome shotgun (WGS) entry which is preliminary data.</text>
</comment>
<reference evidence="2" key="1">
    <citation type="journal article" date="2015" name="Nature">
        <title>Complex archaea that bridge the gap between prokaryotes and eukaryotes.</title>
        <authorList>
            <person name="Spang A."/>
            <person name="Saw J.H."/>
            <person name="Jorgensen S.L."/>
            <person name="Zaremba-Niedzwiedzka K."/>
            <person name="Martijn J."/>
            <person name="Lind A.E."/>
            <person name="van Eijk R."/>
            <person name="Schleper C."/>
            <person name="Guy L."/>
            <person name="Ettema T.J."/>
        </authorList>
    </citation>
    <scope>NUCLEOTIDE SEQUENCE</scope>
</reference>
<proteinExistence type="predicted"/>
<gene>
    <name evidence="2" type="ORF">LCGC14_2093420</name>
</gene>
<name>A0A0F9EZF3_9ZZZZ</name>
<keyword evidence="1" id="KW-1133">Transmembrane helix</keyword>
<accession>A0A0F9EZF3</accession>
<organism evidence="2">
    <name type="scientific">marine sediment metagenome</name>
    <dbReference type="NCBI Taxonomy" id="412755"/>
    <lineage>
        <taxon>unclassified sequences</taxon>
        <taxon>metagenomes</taxon>
        <taxon>ecological metagenomes</taxon>
    </lineage>
</organism>
<dbReference type="EMBL" id="LAZR01025545">
    <property type="protein sequence ID" value="KKL71591.1"/>
    <property type="molecule type" value="Genomic_DNA"/>
</dbReference>
<keyword evidence="1" id="KW-0472">Membrane</keyword>
<sequence length="27" mass="3101">MDVGNILDWMLFICMIFIVILLVVSTT</sequence>
<feature type="transmembrane region" description="Helical" evidence="1">
    <location>
        <begin position="6"/>
        <end position="24"/>
    </location>
</feature>
<keyword evidence="1" id="KW-0812">Transmembrane</keyword>